<gene>
    <name evidence="3 5" type="ORF">BDZ99DRAFT_339159</name>
</gene>
<evidence type="ECO:0000313" key="4">
    <source>
        <dbReference type="Proteomes" id="UP000504636"/>
    </source>
</evidence>
<feature type="non-terminal residue" evidence="3">
    <location>
        <position position="176"/>
    </location>
</feature>
<reference evidence="5" key="2">
    <citation type="submission" date="2020-04" db="EMBL/GenBank/DDBJ databases">
        <authorList>
            <consortium name="NCBI Genome Project"/>
        </authorList>
    </citation>
    <scope>NUCLEOTIDE SEQUENCE</scope>
    <source>
        <strain evidence="5">CBS 304.34</strain>
    </source>
</reference>
<dbReference type="GeneID" id="54455234"/>
<keyword evidence="1" id="KW-0812">Transmembrane</keyword>
<evidence type="ECO:0000313" key="5">
    <source>
        <dbReference type="RefSeq" id="XP_033580038.1"/>
    </source>
</evidence>
<reference evidence="3 5" key="1">
    <citation type="journal article" date="2020" name="Stud. Mycol.">
        <title>101 Dothideomycetes genomes: a test case for predicting lifestyles and emergence of pathogens.</title>
        <authorList>
            <person name="Haridas S."/>
            <person name="Albert R."/>
            <person name="Binder M."/>
            <person name="Bloem J."/>
            <person name="Labutti K."/>
            <person name="Salamov A."/>
            <person name="Andreopoulos B."/>
            <person name="Baker S."/>
            <person name="Barry K."/>
            <person name="Bills G."/>
            <person name="Bluhm B."/>
            <person name="Cannon C."/>
            <person name="Castanera R."/>
            <person name="Culley D."/>
            <person name="Daum C."/>
            <person name="Ezra D."/>
            <person name="Gonzalez J."/>
            <person name="Henrissat B."/>
            <person name="Kuo A."/>
            <person name="Liang C."/>
            <person name="Lipzen A."/>
            <person name="Lutzoni F."/>
            <person name="Magnuson J."/>
            <person name="Mondo S."/>
            <person name="Nolan M."/>
            <person name="Ohm R."/>
            <person name="Pangilinan J."/>
            <person name="Park H.-J."/>
            <person name="Ramirez L."/>
            <person name="Alfaro M."/>
            <person name="Sun H."/>
            <person name="Tritt A."/>
            <person name="Yoshinaga Y."/>
            <person name="Zwiers L.-H."/>
            <person name="Turgeon B."/>
            <person name="Goodwin S."/>
            <person name="Spatafora J."/>
            <person name="Crous P."/>
            <person name="Grigoriev I."/>
        </authorList>
    </citation>
    <scope>NUCLEOTIDE SEQUENCE</scope>
    <source>
        <strain evidence="3 5">CBS 304.34</strain>
    </source>
</reference>
<keyword evidence="4" id="KW-1185">Reference proteome</keyword>
<keyword evidence="1" id="KW-0472">Membrane</keyword>
<accession>A0A6A6YYJ7</accession>
<sequence>GWWQDQLLSDRSIRGMAALTAVFAIAMIIIMATNANAFRHRPNKNSTSVGGQEQSCKSVQRTNSALLILINIAATMILGMSNTYQQMVTSLKVGDIKYVLSKYGDTRVGTNSPFAINHKREGRLNSWLAWVLLISTSLPVHFLANSLIGPSLVYTPPKVVQYNATTVTTWSSYASY</sequence>
<protein>
    <recommendedName>
        <fullName evidence="2">DUF6536 domain-containing protein</fullName>
    </recommendedName>
</protein>
<evidence type="ECO:0000259" key="2">
    <source>
        <dbReference type="Pfam" id="PF20163"/>
    </source>
</evidence>
<dbReference type="PANTHER" id="PTHR35395:SF1">
    <property type="entry name" value="DUF6536 DOMAIN-CONTAINING PROTEIN"/>
    <property type="match status" value="1"/>
</dbReference>
<feature type="transmembrane region" description="Helical" evidence="1">
    <location>
        <begin position="127"/>
        <end position="148"/>
    </location>
</feature>
<feature type="non-terminal residue" evidence="3">
    <location>
        <position position="1"/>
    </location>
</feature>
<dbReference type="Proteomes" id="UP000504636">
    <property type="component" value="Unplaced"/>
</dbReference>
<evidence type="ECO:0000256" key="1">
    <source>
        <dbReference type="SAM" id="Phobius"/>
    </source>
</evidence>
<keyword evidence="1" id="KW-1133">Transmembrane helix</keyword>
<dbReference type="OrthoDB" id="5429634at2759"/>
<dbReference type="Pfam" id="PF20163">
    <property type="entry name" value="DUF6536"/>
    <property type="match status" value="1"/>
</dbReference>
<feature type="domain" description="DUF6536" evidence="2">
    <location>
        <begin position="17"/>
        <end position="166"/>
    </location>
</feature>
<dbReference type="InterPro" id="IPR046623">
    <property type="entry name" value="DUF6536"/>
</dbReference>
<dbReference type="PANTHER" id="PTHR35395">
    <property type="entry name" value="DUF6536 DOMAIN-CONTAINING PROTEIN"/>
    <property type="match status" value="1"/>
</dbReference>
<name>A0A6A6YYJ7_9PEZI</name>
<organism evidence="3">
    <name type="scientific">Mytilinidion resinicola</name>
    <dbReference type="NCBI Taxonomy" id="574789"/>
    <lineage>
        <taxon>Eukaryota</taxon>
        <taxon>Fungi</taxon>
        <taxon>Dikarya</taxon>
        <taxon>Ascomycota</taxon>
        <taxon>Pezizomycotina</taxon>
        <taxon>Dothideomycetes</taxon>
        <taxon>Pleosporomycetidae</taxon>
        <taxon>Mytilinidiales</taxon>
        <taxon>Mytilinidiaceae</taxon>
        <taxon>Mytilinidion</taxon>
    </lineage>
</organism>
<evidence type="ECO:0000313" key="3">
    <source>
        <dbReference type="EMBL" id="KAF2813074.1"/>
    </source>
</evidence>
<dbReference type="EMBL" id="MU003696">
    <property type="protein sequence ID" value="KAF2813074.1"/>
    <property type="molecule type" value="Genomic_DNA"/>
</dbReference>
<feature type="transmembrane region" description="Helical" evidence="1">
    <location>
        <begin position="65"/>
        <end position="84"/>
    </location>
</feature>
<dbReference type="AlphaFoldDB" id="A0A6A6YYJ7"/>
<dbReference type="RefSeq" id="XP_033580038.1">
    <property type="nucleotide sequence ID" value="XM_033714341.1"/>
</dbReference>
<reference evidence="5" key="3">
    <citation type="submission" date="2025-04" db="UniProtKB">
        <authorList>
            <consortium name="RefSeq"/>
        </authorList>
    </citation>
    <scope>IDENTIFICATION</scope>
    <source>
        <strain evidence="5">CBS 304.34</strain>
    </source>
</reference>
<proteinExistence type="predicted"/>
<feature type="transmembrane region" description="Helical" evidence="1">
    <location>
        <begin position="12"/>
        <end position="32"/>
    </location>
</feature>